<dbReference type="Proteomes" id="UP000219058">
    <property type="component" value="Unassembled WGS sequence"/>
</dbReference>
<feature type="transmembrane region" description="Helical" evidence="1">
    <location>
        <begin position="130"/>
        <end position="148"/>
    </location>
</feature>
<evidence type="ECO:0000313" key="2">
    <source>
        <dbReference type="EMBL" id="PDP60330.1"/>
    </source>
</evidence>
<dbReference type="Pfam" id="PF04240">
    <property type="entry name" value="Caroten_synth"/>
    <property type="match status" value="1"/>
</dbReference>
<feature type="transmembrane region" description="Helical" evidence="1">
    <location>
        <begin position="195"/>
        <end position="213"/>
    </location>
</feature>
<name>A0A2A6EEK6_PREIN</name>
<feature type="transmembrane region" description="Helical" evidence="1">
    <location>
        <begin position="12"/>
        <end position="30"/>
    </location>
</feature>
<proteinExistence type="predicted"/>
<dbReference type="PANTHER" id="PTHR39419">
    <property type="entry name" value="SLL0814 PROTEIN"/>
    <property type="match status" value="1"/>
</dbReference>
<dbReference type="InterPro" id="IPR007354">
    <property type="entry name" value="CruF-like"/>
</dbReference>
<keyword evidence="1" id="KW-0472">Membrane</keyword>
<sequence>MKEYRLKWIDWVVVVLVMAFYTYGAFSLAREETRELYTSLTPLVLLSSLFILCIYDRSPKHIKALIYILSVVTVSFCVELLGVATGVIFGEYGYGTSLGPKIAGTPLLIGINWIFLVYATAAIQAPLGRGIITTIVISTLLMLGYDVIMEQVAPMMQMWSWEGGSIPLQNYLVWGALAGLFHTVKYWLRIDFRNRIAPFIFLIQILFFSIILAL</sequence>
<evidence type="ECO:0000256" key="1">
    <source>
        <dbReference type="SAM" id="Phobius"/>
    </source>
</evidence>
<feature type="transmembrane region" description="Helical" evidence="1">
    <location>
        <begin position="67"/>
        <end position="90"/>
    </location>
</feature>
<comment type="caution">
    <text evidence="2">The sequence shown here is derived from an EMBL/GenBank/DDBJ whole genome shotgun (WGS) entry which is preliminary data.</text>
</comment>
<evidence type="ECO:0000313" key="3">
    <source>
        <dbReference type="Proteomes" id="UP000219058"/>
    </source>
</evidence>
<protein>
    <recommendedName>
        <fullName evidence="4">Carotenoid biosynthesis protein</fullName>
    </recommendedName>
</protein>
<dbReference type="RefSeq" id="WP_097550125.1">
    <property type="nucleotide sequence ID" value="NZ_NSLY01000013.1"/>
</dbReference>
<evidence type="ECO:0008006" key="4">
    <source>
        <dbReference type="Google" id="ProtNLM"/>
    </source>
</evidence>
<dbReference type="AlphaFoldDB" id="A0A2A6EEK6"/>
<keyword evidence="1" id="KW-1133">Transmembrane helix</keyword>
<accession>A0A2A6EEK6</accession>
<dbReference type="EMBL" id="NSLY01000013">
    <property type="protein sequence ID" value="PDP60330.1"/>
    <property type="molecule type" value="Genomic_DNA"/>
</dbReference>
<feature type="transmembrane region" description="Helical" evidence="1">
    <location>
        <begin position="102"/>
        <end position="123"/>
    </location>
</feature>
<feature type="transmembrane region" description="Helical" evidence="1">
    <location>
        <begin position="36"/>
        <end position="55"/>
    </location>
</feature>
<keyword evidence="1" id="KW-0812">Transmembrane</keyword>
<reference evidence="2 3" key="1">
    <citation type="submission" date="2017-09" db="EMBL/GenBank/DDBJ databases">
        <title>Phase variable restriction modification systems are present in the genome sequences of periodontal pathogens Prevotella intermedia, Tannerella forsythia and Porphyromonas gingivalis.</title>
        <authorList>
            <person name="Haigh R.D."/>
            <person name="Crawford L."/>
            <person name="Ralph J."/>
            <person name="Wanford J."/>
            <person name="Vartoukian S.R."/>
            <person name="Hijazib K."/>
            <person name="Wade W."/>
            <person name="Oggioni M.R."/>
        </authorList>
    </citation>
    <scope>NUCLEOTIDE SEQUENCE [LARGE SCALE GENOMIC DNA]</scope>
    <source>
        <strain evidence="2 3">WW2834</strain>
    </source>
</reference>
<gene>
    <name evidence="2" type="ORF">CLI71_06240</name>
</gene>
<dbReference type="PANTHER" id="PTHR39419:SF1">
    <property type="entry name" value="SLL0814 PROTEIN"/>
    <property type="match status" value="1"/>
</dbReference>
<feature type="transmembrane region" description="Helical" evidence="1">
    <location>
        <begin position="168"/>
        <end position="188"/>
    </location>
</feature>
<organism evidence="2 3">
    <name type="scientific">Prevotella intermedia</name>
    <dbReference type="NCBI Taxonomy" id="28131"/>
    <lineage>
        <taxon>Bacteria</taxon>
        <taxon>Pseudomonadati</taxon>
        <taxon>Bacteroidota</taxon>
        <taxon>Bacteroidia</taxon>
        <taxon>Bacteroidales</taxon>
        <taxon>Prevotellaceae</taxon>
        <taxon>Prevotella</taxon>
    </lineage>
</organism>